<evidence type="ECO:0000313" key="4">
    <source>
        <dbReference type="EMBL" id="KAF7490987.1"/>
    </source>
</evidence>
<evidence type="ECO:0000256" key="3">
    <source>
        <dbReference type="ARBA" id="ARBA00022483"/>
    </source>
</evidence>
<name>A0A834R8F1_SARSC</name>
<dbReference type="GO" id="GO:0051601">
    <property type="term" value="P:exocyst localization"/>
    <property type="evidence" value="ECO:0007669"/>
    <property type="project" value="TreeGrafter"/>
</dbReference>
<comment type="similarity">
    <text evidence="1">Belongs to the SEC6 family.</text>
</comment>
<dbReference type="Gene3D" id="1.10.357.50">
    <property type="match status" value="1"/>
</dbReference>
<dbReference type="InterPro" id="IPR042532">
    <property type="entry name" value="EXOC3/Sec6_C"/>
</dbReference>
<evidence type="ECO:0000313" key="6">
    <source>
        <dbReference type="Proteomes" id="UP000070412"/>
    </source>
</evidence>
<dbReference type="GO" id="GO:0006887">
    <property type="term" value="P:exocytosis"/>
    <property type="evidence" value="ECO:0007669"/>
    <property type="project" value="UniProtKB-KW"/>
</dbReference>
<dbReference type="Proteomes" id="UP000070412">
    <property type="component" value="Unassembled WGS sequence"/>
</dbReference>
<keyword evidence="3" id="KW-0268">Exocytosis</keyword>
<reference evidence="6" key="1">
    <citation type="journal article" date="2020" name="PLoS Negl. Trop. Dis.">
        <title>High-quality nuclear genome for Sarcoptes scabiei-A critical resource for a neglected parasite.</title>
        <authorList>
            <person name="Korhonen P.K."/>
            <person name="Gasser R.B."/>
            <person name="Ma G."/>
            <person name="Wang T."/>
            <person name="Stroehlein A.J."/>
            <person name="Young N.D."/>
            <person name="Ang C.S."/>
            <person name="Fernando D.D."/>
            <person name="Lu H.C."/>
            <person name="Taylor S."/>
            <person name="Reynolds S.L."/>
            <person name="Mofiz E."/>
            <person name="Najaraj S.H."/>
            <person name="Gowda H."/>
            <person name="Madugundu A."/>
            <person name="Renuse S."/>
            <person name="Holt D."/>
            <person name="Pandey A."/>
            <person name="Papenfuss A.T."/>
            <person name="Fischer K."/>
        </authorList>
    </citation>
    <scope>NUCLEOTIDE SEQUENCE [LARGE SCALE GENOMIC DNA]</scope>
</reference>
<gene>
    <name evidence="4" type="ORF">SSS_4930</name>
</gene>
<dbReference type="Gene3D" id="1.10.357.70">
    <property type="entry name" value="Exocyst complex component Sec6, C-terminal domain"/>
    <property type="match status" value="1"/>
</dbReference>
<keyword evidence="2" id="KW-0813">Transport</keyword>
<evidence type="ECO:0000256" key="2">
    <source>
        <dbReference type="ARBA" id="ARBA00022448"/>
    </source>
</evidence>
<dbReference type="Pfam" id="PF06046">
    <property type="entry name" value="Sec6"/>
    <property type="match status" value="1"/>
</dbReference>
<dbReference type="PANTHER" id="PTHR21292:SF1">
    <property type="entry name" value="EXOCYST COMPLEX COMPONENT 3"/>
    <property type="match status" value="1"/>
</dbReference>
<dbReference type="GO" id="GO:0000145">
    <property type="term" value="C:exocyst"/>
    <property type="evidence" value="ECO:0007669"/>
    <property type="project" value="InterPro"/>
</dbReference>
<dbReference type="EnsemblMetazoa" id="SSS_4930s_mrna">
    <property type="protein sequence ID" value="KAF7490987.1"/>
    <property type="gene ID" value="SSS_4930"/>
</dbReference>
<evidence type="ECO:0000313" key="5">
    <source>
        <dbReference type="EnsemblMetazoa" id="KAF7490987.1"/>
    </source>
</evidence>
<reference evidence="4" key="2">
    <citation type="submission" date="2020-01" db="EMBL/GenBank/DDBJ databases">
        <authorList>
            <person name="Korhonen P.K.K."/>
            <person name="Guangxu M.G."/>
            <person name="Wang T.W."/>
            <person name="Stroehlein A.J.S."/>
            <person name="Young N.D."/>
            <person name="Ang C.-S.A."/>
            <person name="Fernando D.W.F."/>
            <person name="Lu H.L."/>
            <person name="Taylor S.T."/>
            <person name="Ehtesham M.E.M."/>
            <person name="Najaraj S.H.N."/>
            <person name="Harsha G.H.G."/>
            <person name="Madugundu A.M."/>
            <person name="Renuse S.R."/>
            <person name="Holt D.H."/>
            <person name="Pandey A.P."/>
            <person name="Papenfuss A.P."/>
            <person name="Gasser R.B.G."/>
            <person name="Fischer K.F."/>
        </authorList>
    </citation>
    <scope>NUCLEOTIDE SEQUENCE</scope>
    <source>
        <strain evidence="4">SSS_KF_BRIS2020</strain>
    </source>
</reference>
<proteinExistence type="inferred from homology"/>
<keyword evidence="6" id="KW-1185">Reference proteome</keyword>
<dbReference type="PANTHER" id="PTHR21292">
    <property type="entry name" value="EXOCYST COMPLEX COMPONENT SEC6-RELATED"/>
    <property type="match status" value="1"/>
</dbReference>
<dbReference type="OrthoDB" id="10047020at2759"/>
<organism evidence="4">
    <name type="scientific">Sarcoptes scabiei</name>
    <name type="common">Itch mite</name>
    <name type="synonym">Acarus scabiei</name>
    <dbReference type="NCBI Taxonomy" id="52283"/>
    <lineage>
        <taxon>Eukaryota</taxon>
        <taxon>Metazoa</taxon>
        <taxon>Ecdysozoa</taxon>
        <taxon>Arthropoda</taxon>
        <taxon>Chelicerata</taxon>
        <taxon>Arachnida</taxon>
        <taxon>Acari</taxon>
        <taxon>Acariformes</taxon>
        <taxon>Sarcoptiformes</taxon>
        <taxon>Astigmata</taxon>
        <taxon>Psoroptidia</taxon>
        <taxon>Sarcoptoidea</taxon>
        <taxon>Sarcoptidae</taxon>
        <taxon>Sarcoptinae</taxon>
        <taxon>Sarcoptes</taxon>
    </lineage>
</organism>
<dbReference type="InterPro" id="IPR010326">
    <property type="entry name" value="EXOC3/Sec6"/>
</dbReference>
<sequence length="735" mass="86062">MNVENLEREALQTAFKHVSNMLQRPDQLDKIEQYKKRVKRNINSKESMLKTAMQTQLDGVKTGLIHLKTAEKDVNEIKRIIHEIEETFPLIPELFDKLKFLYEESMKHSQYAVSMENLKHIFNVPETVSKTRELINDGHLLEAHLNLYELEKSRDNLLFQLHRLAPTNHADKNMLKHYYAEVEKLSDELGKQLWLIIRLTLNTVRKEPSLIVTALRIIEREEILDAAALKRNESTGFLAQDRPKNWKKRVFEILEEAVNERIAGNKFHERSENKMWLVMHLEMTRKIILDDLKVVKYACVSCFPPSYDIVRKMFHLYHRCLSTYLQELYSSLEGNEYITLLNWLNAYEGPDLLGHPDLRFSLKDEDLNPLLTDEIIEDIVTKYLQTAEKNYKEWLANTIRHESKDWNTNNHPEADNSGHYQTTTPVIVFQMIDQHLQVASTVSVDLVDRVLLLSIKHLTEFAKQYKEAVNKYAKSHFDNRTPNFTPNMIAISNNCSSLMDNALKFRKEYRKNDVDDKKKMDSAFSNMIKSFEKLQEESIGYLIQEILLDVDCEINKIGSVEWLDGVVTVVDNVRLTLEDYLRDYVYLKDANSDALKIQLQRNLTKSYITAILSKKTPFKNQKHREEFARKCIEEARIIDDTINKLPTKIPANFDNESPFKVIPMLMEFLKLNDLTILYLEIMGFMKHYPDIKADHFIALLSLREDLKTSVRKKVLDSMPPDDDIDKSIKTIFSEI</sequence>
<reference evidence="5" key="3">
    <citation type="submission" date="2022-06" db="UniProtKB">
        <authorList>
            <consortium name="EnsemblMetazoa"/>
        </authorList>
    </citation>
    <scope>IDENTIFICATION</scope>
</reference>
<dbReference type="AlphaFoldDB" id="A0A834R8F1"/>
<protein>
    <submittedName>
        <fullName evidence="4">Exocyst complex component 3</fullName>
    </submittedName>
</protein>
<dbReference type="GO" id="GO:0000149">
    <property type="term" value="F:SNARE binding"/>
    <property type="evidence" value="ECO:0007669"/>
    <property type="project" value="TreeGrafter"/>
</dbReference>
<evidence type="ECO:0000256" key="1">
    <source>
        <dbReference type="ARBA" id="ARBA00009447"/>
    </source>
</evidence>
<accession>A0A834R8F1</accession>
<dbReference type="EMBL" id="WVUK01000062">
    <property type="protein sequence ID" value="KAF7490987.1"/>
    <property type="molecule type" value="Genomic_DNA"/>
</dbReference>